<dbReference type="EMBL" id="FNPC01000003">
    <property type="protein sequence ID" value="SDY07435.1"/>
    <property type="molecule type" value="Genomic_DNA"/>
</dbReference>
<dbReference type="AlphaFoldDB" id="A0A1H3GWS8"/>
<reference evidence="11" key="1">
    <citation type="submission" date="2016-10" db="EMBL/GenBank/DDBJ databases">
        <authorList>
            <person name="Varghese N."/>
            <person name="Submissions S."/>
        </authorList>
    </citation>
    <scope>NUCLEOTIDE SEQUENCE [LARGE SCALE GENOMIC DNA]</scope>
    <source>
        <strain evidence="11">DC30,IBRC 10041,KCTC 4046</strain>
    </source>
</reference>
<feature type="transmembrane region" description="Helical" evidence="8">
    <location>
        <begin position="47"/>
        <end position="66"/>
    </location>
</feature>
<feature type="transmembrane region" description="Helical" evidence="8">
    <location>
        <begin position="160"/>
        <end position="178"/>
    </location>
</feature>
<evidence type="ECO:0000256" key="2">
    <source>
        <dbReference type="ARBA" id="ARBA00022448"/>
    </source>
</evidence>
<dbReference type="InterPro" id="IPR036259">
    <property type="entry name" value="MFS_trans_sf"/>
</dbReference>
<feature type="compositionally biased region" description="Low complexity" evidence="7">
    <location>
        <begin position="209"/>
        <end position="218"/>
    </location>
</feature>
<keyword evidence="11" id="KW-1185">Reference proteome</keyword>
<feature type="transmembrane region" description="Helical" evidence="8">
    <location>
        <begin position="367"/>
        <end position="393"/>
    </location>
</feature>
<feature type="domain" description="Major facilitator superfamily (MFS) profile" evidence="9">
    <location>
        <begin position="1"/>
        <end position="423"/>
    </location>
</feature>
<evidence type="ECO:0000256" key="1">
    <source>
        <dbReference type="ARBA" id="ARBA00004651"/>
    </source>
</evidence>
<feature type="transmembrane region" description="Helical" evidence="8">
    <location>
        <begin position="399"/>
        <end position="419"/>
    </location>
</feature>
<evidence type="ECO:0000256" key="8">
    <source>
        <dbReference type="SAM" id="Phobius"/>
    </source>
</evidence>
<evidence type="ECO:0000256" key="6">
    <source>
        <dbReference type="ARBA" id="ARBA00023136"/>
    </source>
</evidence>
<comment type="subcellular location">
    <subcellularLocation>
        <location evidence="1">Cell membrane</location>
        <topology evidence="1">Multi-pass membrane protein</topology>
    </subcellularLocation>
</comment>
<keyword evidence="3" id="KW-1003">Cell membrane</keyword>
<dbReference type="PROSITE" id="PS50850">
    <property type="entry name" value="MFS"/>
    <property type="match status" value="1"/>
</dbReference>
<dbReference type="PANTHER" id="PTHR23517">
    <property type="entry name" value="RESISTANCE PROTEIN MDTM, PUTATIVE-RELATED-RELATED"/>
    <property type="match status" value="1"/>
</dbReference>
<protein>
    <submittedName>
        <fullName evidence="10">Sugar phosphate permease</fullName>
    </submittedName>
</protein>
<keyword evidence="4 8" id="KW-0812">Transmembrane</keyword>
<dbReference type="RefSeq" id="WP_092731269.1">
    <property type="nucleotide sequence ID" value="NZ_FNPC01000003.1"/>
</dbReference>
<proteinExistence type="predicted"/>
<feature type="compositionally biased region" description="Low complexity" evidence="7">
    <location>
        <begin position="187"/>
        <end position="199"/>
    </location>
</feature>
<feature type="transmembrane region" description="Helical" evidence="8">
    <location>
        <begin position="281"/>
        <end position="301"/>
    </location>
</feature>
<dbReference type="PANTHER" id="PTHR23517:SF2">
    <property type="entry name" value="MULTIDRUG RESISTANCE PROTEIN MDTH"/>
    <property type="match status" value="1"/>
</dbReference>
<evidence type="ECO:0000256" key="3">
    <source>
        <dbReference type="ARBA" id="ARBA00022475"/>
    </source>
</evidence>
<accession>A0A1H3GWS8</accession>
<keyword evidence="2" id="KW-0813">Transport</keyword>
<dbReference type="Proteomes" id="UP000199079">
    <property type="component" value="Unassembled WGS sequence"/>
</dbReference>
<dbReference type="InterPro" id="IPR050171">
    <property type="entry name" value="MFS_Transporters"/>
</dbReference>
<evidence type="ECO:0000256" key="4">
    <source>
        <dbReference type="ARBA" id="ARBA00022692"/>
    </source>
</evidence>
<evidence type="ECO:0000256" key="7">
    <source>
        <dbReference type="SAM" id="MobiDB-lite"/>
    </source>
</evidence>
<gene>
    <name evidence="10" type="ORF">SAMN05216564_10319</name>
</gene>
<dbReference type="Gene3D" id="1.20.1250.20">
    <property type="entry name" value="MFS general substrate transporter like domains"/>
    <property type="match status" value="2"/>
</dbReference>
<dbReference type="Pfam" id="PF07690">
    <property type="entry name" value="MFS_1"/>
    <property type="match status" value="1"/>
</dbReference>
<feature type="transmembrane region" description="Helical" evidence="8">
    <location>
        <begin position="229"/>
        <end position="249"/>
    </location>
</feature>
<feature type="transmembrane region" description="Helical" evidence="8">
    <location>
        <begin position="131"/>
        <end position="153"/>
    </location>
</feature>
<keyword evidence="6 8" id="KW-0472">Membrane</keyword>
<dbReference type="GO" id="GO:0022857">
    <property type="term" value="F:transmembrane transporter activity"/>
    <property type="evidence" value="ECO:0007669"/>
    <property type="project" value="InterPro"/>
</dbReference>
<dbReference type="GO" id="GO:0005886">
    <property type="term" value="C:plasma membrane"/>
    <property type="evidence" value="ECO:0007669"/>
    <property type="project" value="UniProtKB-SubCell"/>
</dbReference>
<evidence type="ECO:0000313" key="11">
    <source>
        <dbReference type="Proteomes" id="UP000199079"/>
    </source>
</evidence>
<evidence type="ECO:0000256" key="5">
    <source>
        <dbReference type="ARBA" id="ARBA00022989"/>
    </source>
</evidence>
<feature type="transmembrane region" description="Helical" evidence="8">
    <location>
        <begin position="313"/>
        <end position="346"/>
    </location>
</feature>
<organism evidence="10 11">
    <name type="scientific">Halopenitus persicus</name>
    <dbReference type="NCBI Taxonomy" id="1048396"/>
    <lineage>
        <taxon>Archaea</taxon>
        <taxon>Methanobacteriati</taxon>
        <taxon>Methanobacteriota</taxon>
        <taxon>Stenosarchaea group</taxon>
        <taxon>Halobacteria</taxon>
        <taxon>Halobacteriales</taxon>
        <taxon>Haloferacaceae</taxon>
        <taxon>Halopenitus</taxon>
    </lineage>
</organism>
<evidence type="ECO:0000259" key="9">
    <source>
        <dbReference type="PROSITE" id="PS50850"/>
    </source>
</evidence>
<feature type="region of interest" description="Disordered" evidence="7">
    <location>
        <begin position="187"/>
        <end position="218"/>
    </location>
</feature>
<dbReference type="InterPro" id="IPR020846">
    <property type="entry name" value="MFS_dom"/>
</dbReference>
<feature type="transmembrane region" description="Helical" evidence="8">
    <location>
        <begin position="7"/>
        <end position="35"/>
    </location>
</feature>
<evidence type="ECO:0000313" key="10">
    <source>
        <dbReference type="EMBL" id="SDY07435.1"/>
    </source>
</evidence>
<sequence>MHDNDRSILAIAMTGHGMVHAFEMSIPVFLTYWMAAFDVGTGTMGTIVAVGYALFGIGALPGGIAADVYGSKRLVMTCLIGMGLAFLLLGFGGIVGLTVALLLWGAAASLYHPSGLRLISTGIEERGSAFAFHGMAGNLGITLGPLVAVLLLLVLPWRAVAAAFAIPAILAAIAVAFVDVDETAAAAGADGTSTDGGEAADSDHGGPETGDPGTGDPPSVREVLADTRLLFAGAFVLVFAIVILQGFFYRGILTFLPEVLSDSAVLEPVVILDREVAPARYVYVALLCVGMGGQYLGGTLSDRYPPEQVAIGAFLLLAVLSLAFVPAAAFGVAALVGVSLLIGFVLFGEQPLMQAVVAEYTGSGDRGLAYGYMYLGTFGIGSLGAAVSGAVLAYTTQQALFVVLALVPTAAAVASAALYRRGRG</sequence>
<dbReference type="SUPFAM" id="SSF103473">
    <property type="entry name" value="MFS general substrate transporter"/>
    <property type="match status" value="1"/>
</dbReference>
<name>A0A1H3GWS8_9EURY</name>
<dbReference type="OrthoDB" id="204590at2157"/>
<dbReference type="InterPro" id="IPR011701">
    <property type="entry name" value="MFS"/>
</dbReference>
<feature type="transmembrane region" description="Helical" evidence="8">
    <location>
        <begin position="78"/>
        <end position="111"/>
    </location>
</feature>
<keyword evidence="5 8" id="KW-1133">Transmembrane helix</keyword>